<feature type="domain" description="ABC transmembrane type-1" evidence="8">
    <location>
        <begin position="95"/>
        <end position="301"/>
    </location>
</feature>
<evidence type="ECO:0000256" key="2">
    <source>
        <dbReference type="ARBA" id="ARBA00022448"/>
    </source>
</evidence>
<comment type="similarity">
    <text evidence="7">Belongs to the binding-protein-dependent transport system permease family.</text>
</comment>
<dbReference type="Pfam" id="PF19300">
    <property type="entry name" value="BPD_transp_1_N"/>
    <property type="match status" value="1"/>
</dbReference>
<protein>
    <submittedName>
        <fullName evidence="9">Oligopeptide transport system permease protein</fullName>
    </submittedName>
</protein>
<dbReference type="PANTHER" id="PTHR43163:SF6">
    <property type="entry name" value="DIPEPTIDE TRANSPORT SYSTEM PERMEASE PROTEIN DPPB-RELATED"/>
    <property type="match status" value="1"/>
</dbReference>
<keyword evidence="3" id="KW-1003">Cell membrane</keyword>
<keyword evidence="4 7" id="KW-0812">Transmembrane</keyword>
<keyword evidence="6 7" id="KW-0472">Membrane</keyword>
<evidence type="ECO:0000256" key="7">
    <source>
        <dbReference type="RuleBase" id="RU363032"/>
    </source>
</evidence>
<dbReference type="Proteomes" id="UP000295325">
    <property type="component" value="Unassembled WGS sequence"/>
</dbReference>
<dbReference type="GO" id="GO:0055085">
    <property type="term" value="P:transmembrane transport"/>
    <property type="evidence" value="ECO:0007669"/>
    <property type="project" value="InterPro"/>
</dbReference>
<dbReference type="CDD" id="cd06261">
    <property type="entry name" value="TM_PBP2"/>
    <property type="match status" value="1"/>
</dbReference>
<dbReference type="Pfam" id="PF00528">
    <property type="entry name" value="BPD_transp_1"/>
    <property type="match status" value="1"/>
</dbReference>
<evidence type="ECO:0000256" key="4">
    <source>
        <dbReference type="ARBA" id="ARBA00022692"/>
    </source>
</evidence>
<evidence type="ECO:0000313" key="10">
    <source>
        <dbReference type="Proteomes" id="UP000295325"/>
    </source>
</evidence>
<evidence type="ECO:0000313" key="9">
    <source>
        <dbReference type="EMBL" id="TDT61065.1"/>
    </source>
</evidence>
<accession>A0A4R7KPW9</accession>
<gene>
    <name evidence="9" type="ORF">EDD71_10980</name>
</gene>
<feature type="transmembrane region" description="Helical" evidence="7">
    <location>
        <begin position="130"/>
        <end position="155"/>
    </location>
</feature>
<dbReference type="GO" id="GO:0005886">
    <property type="term" value="C:plasma membrane"/>
    <property type="evidence" value="ECO:0007669"/>
    <property type="project" value="UniProtKB-SubCell"/>
</dbReference>
<dbReference type="InterPro" id="IPR000515">
    <property type="entry name" value="MetI-like"/>
</dbReference>
<dbReference type="InterPro" id="IPR035906">
    <property type="entry name" value="MetI-like_sf"/>
</dbReference>
<comment type="subcellular location">
    <subcellularLocation>
        <location evidence="1 7">Cell membrane</location>
        <topology evidence="1 7">Multi-pass membrane protein</topology>
    </subcellularLocation>
</comment>
<feature type="transmembrane region" description="Helical" evidence="7">
    <location>
        <begin position="101"/>
        <end position="123"/>
    </location>
</feature>
<dbReference type="InterPro" id="IPR045621">
    <property type="entry name" value="BPD_transp_1_N"/>
</dbReference>
<evidence type="ECO:0000256" key="3">
    <source>
        <dbReference type="ARBA" id="ARBA00022475"/>
    </source>
</evidence>
<dbReference type="SUPFAM" id="SSF161098">
    <property type="entry name" value="MetI-like"/>
    <property type="match status" value="1"/>
</dbReference>
<comment type="caution">
    <text evidence="9">The sequence shown here is derived from an EMBL/GenBank/DDBJ whole genome shotgun (WGS) entry which is preliminary data.</text>
</comment>
<evidence type="ECO:0000256" key="1">
    <source>
        <dbReference type="ARBA" id="ARBA00004651"/>
    </source>
</evidence>
<dbReference type="PROSITE" id="PS50928">
    <property type="entry name" value="ABC_TM1"/>
    <property type="match status" value="1"/>
</dbReference>
<dbReference type="Gene3D" id="1.10.3720.10">
    <property type="entry name" value="MetI-like"/>
    <property type="match status" value="1"/>
</dbReference>
<feature type="transmembrane region" description="Helical" evidence="7">
    <location>
        <begin position="175"/>
        <end position="194"/>
    </location>
</feature>
<feature type="transmembrane region" description="Helical" evidence="7">
    <location>
        <begin position="278"/>
        <end position="304"/>
    </location>
</feature>
<evidence type="ECO:0000256" key="5">
    <source>
        <dbReference type="ARBA" id="ARBA00022989"/>
    </source>
</evidence>
<evidence type="ECO:0000256" key="6">
    <source>
        <dbReference type="ARBA" id="ARBA00023136"/>
    </source>
</evidence>
<keyword evidence="2 7" id="KW-0813">Transport</keyword>
<name>A0A4R7KPW9_9CLOT</name>
<evidence type="ECO:0000259" key="8">
    <source>
        <dbReference type="PROSITE" id="PS50928"/>
    </source>
</evidence>
<keyword evidence="5 7" id="KW-1133">Transmembrane helix</keyword>
<feature type="transmembrane region" description="Helical" evidence="7">
    <location>
        <begin position="9"/>
        <end position="27"/>
    </location>
</feature>
<dbReference type="AlphaFoldDB" id="A0A4R7KPW9"/>
<dbReference type="PANTHER" id="PTHR43163">
    <property type="entry name" value="DIPEPTIDE TRANSPORT SYSTEM PERMEASE PROTEIN DPPB-RELATED"/>
    <property type="match status" value="1"/>
</dbReference>
<proteinExistence type="inferred from homology"/>
<organism evidence="9 10">
    <name type="scientific">Fonticella tunisiensis</name>
    <dbReference type="NCBI Taxonomy" id="1096341"/>
    <lineage>
        <taxon>Bacteria</taxon>
        <taxon>Bacillati</taxon>
        <taxon>Bacillota</taxon>
        <taxon>Clostridia</taxon>
        <taxon>Eubacteriales</taxon>
        <taxon>Clostridiaceae</taxon>
        <taxon>Fonticella</taxon>
    </lineage>
</organism>
<feature type="transmembrane region" description="Helical" evidence="7">
    <location>
        <begin position="232"/>
        <end position="258"/>
    </location>
</feature>
<dbReference type="EMBL" id="SOAZ01000009">
    <property type="protein sequence ID" value="TDT61065.1"/>
    <property type="molecule type" value="Genomic_DNA"/>
</dbReference>
<keyword evidence="10" id="KW-1185">Reference proteome</keyword>
<sequence>MTRFVIRRLGYMVLTMWVIITVTFFLMNTIPGDPISVKAKKLPPQIQENIRRKYGLDKPVYLRYIDYLKNVIKGDLGESIETPGLTANQIIRERFPVSARLGLQGVTFGLIIGLILGIVAAFRRNSWIDYLVMFIAILGISVPSFVIAVLLQYFFSGGILPTVGWPTVNVWTSGFKFTILPTIALSFGSIATYARYMRASVLDVVNQDYILTARAKGVSNVAIIWKHIIRNAILPIITILGPQIAGVITGSFIIERIFSIPGLGEYYVQSINNRDYTMIMATTIFFAALYIISLLVVDILYGVIDPRIRVTGEKR</sequence>
<dbReference type="RefSeq" id="WP_133628031.1">
    <property type="nucleotide sequence ID" value="NZ_SOAZ01000009.1"/>
</dbReference>
<dbReference type="OrthoDB" id="9773221at2"/>
<reference evidence="9 10" key="1">
    <citation type="submission" date="2019-03" db="EMBL/GenBank/DDBJ databases">
        <title>Genomic Encyclopedia of Type Strains, Phase IV (KMG-IV): sequencing the most valuable type-strain genomes for metagenomic binning, comparative biology and taxonomic classification.</title>
        <authorList>
            <person name="Goeker M."/>
        </authorList>
    </citation>
    <scope>NUCLEOTIDE SEQUENCE [LARGE SCALE GENOMIC DNA]</scope>
    <source>
        <strain evidence="9 10">DSM 24455</strain>
    </source>
</reference>